<dbReference type="Gene3D" id="1.10.510.10">
    <property type="entry name" value="Transferase(Phosphotransferase) domain 1"/>
    <property type="match status" value="1"/>
</dbReference>
<dbReference type="InterPro" id="IPR015943">
    <property type="entry name" value="WD40/YVTN_repeat-like_dom_sf"/>
</dbReference>
<keyword evidence="5 12" id="KW-0418">Kinase</keyword>
<dbReference type="FunFam" id="1.10.510.10:FF:000571">
    <property type="entry name" value="Maternal embryonic leucine zipper kinase"/>
    <property type="match status" value="1"/>
</dbReference>
<keyword evidence="6 8" id="KW-0067">ATP-binding</keyword>
<evidence type="ECO:0000313" key="12">
    <source>
        <dbReference type="EMBL" id="OBZ78096.1"/>
    </source>
</evidence>
<feature type="active site" description="Proton acceptor" evidence="7">
    <location>
        <position position="304"/>
    </location>
</feature>
<dbReference type="SUPFAM" id="SSF101908">
    <property type="entry name" value="Putative isomerase YbhE"/>
    <property type="match status" value="1"/>
</dbReference>
<evidence type="ECO:0000313" key="13">
    <source>
        <dbReference type="Proteomes" id="UP000092993"/>
    </source>
</evidence>
<dbReference type="Proteomes" id="UP000092993">
    <property type="component" value="Unassembled WGS sequence"/>
</dbReference>
<dbReference type="PROSITE" id="PS00107">
    <property type="entry name" value="PROTEIN_KINASE_ATP"/>
    <property type="match status" value="1"/>
</dbReference>
<dbReference type="PANTHER" id="PTHR24350">
    <property type="entry name" value="SERINE/THREONINE-PROTEIN KINASE IAL-RELATED"/>
    <property type="match status" value="1"/>
</dbReference>
<dbReference type="InterPro" id="IPR011009">
    <property type="entry name" value="Kinase-like_dom_sf"/>
</dbReference>
<organism evidence="12 13">
    <name type="scientific">Grifola frondosa</name>
    <name type="common">Maitake</name>
    <name type="synonym">Polyporus frondosus</name>
    <dbReference type="NCBI Taxonomy" id="5627"/>
    <lineage>
        <taxon>Eukaryota</taxon>
        <taxon>Fungi</taxon>
        <taxon>Dikarya</taxon>
        <taxon>Basidiomycota</taxon>
        <taxon>Agaricomycotina</taxon>
        <taxon>Agaricomycetes</taxon>
        <taxon>Polyporales</taxon>
        <taxon>Grifolaceae</taxon>
        <taxon>Grifola</taxon>
    </lineage>
</organism>
<dbReference type="InterPro" id="IPR008984">
    <property type="entry name" value="SMAD_FHA_dom_sf"/>
</dbReference>
<dbReference type="InterPro" id="IPR000253">
    <property type="entry name" value="FHA_dom"/>
</dbReference>
<feature type="binding site" evidence="8">
    <location>
        <position position="324"/>
    </location>
    <ligand>
        <name>ATP</name>
        <dbReference type="ChEBI" id="CHEBI:30616"/>
    </ligand>
</feature>
<evidence type="ECO:0000256" key="7">
    <source>
        <dbReference type="PIRSR" id="PIRSR630616-1"/>
    </source>
</evidence>
<dbReference type="Gene3D" id="2.130.10.10">
    <property type="entry name" value="YVTN repeat-like/Quinoprotein amine dehydrogenase"/>
    <property type="match status" value="1"/>
</dbReference>
<keyword evidence="3" id="KW-0808">Transferase</keyword>
<name>A0A1C7MNV3_GRIFR</name>
<evidence type="ECO:0000256" key="5">
    <source>
        <dbReference type="ARBA" id="ARBA00022777"/>
    </source>
</evidence>
<dbReference type="GO" id="GO:0004674">
    <property type="term" value="F:protein serine/threonine kinase activity"/>
    <property type="evidence" value="ECO:0007669"/>
    <property type="project" value="UniProtKB-KW"/>
</dbReference>
<evidence type="ECO:0000256" key="1">
    <source>
        <dbReference type="ARBA" id="ARBA00005575"/>
    </source>
</evidence>
<evidence type="ECO:0000256" key="9">
    <source>
        <dbReference type="PIRSR" id="PIRSR630616-3"/>
    </source>
</evidence>
<dbReference type="PROSITE" id="PS00108">
    <property type="entry name" value="PROTEIN_KINASE_ST"/>
    <property type="match status" value="1"/>
</dbReference>
<feature type="domain" description="Protein kinase" evidence="11">
    <location>
        <begin position="178"/>
        <end position="441"/>
    </location>
</feature>
<dbReference type="Pfam" id="PF00498">
    <property type="entry name" value="FHA"/>
    <property type="match status" value="1"/>
</dbReference>
<evidence type="ECO:0000256" key="8">
    <source>
        <dbReference type="PIRSR" id="PIRSR630616-2"/>
    </source>
</evidence>
<protein>
    <submittedName>
        <fullName evidence="12">Calcium/calmodulin-dependent protein kinase type 1</fullName>
    </submittedName>
</protein>
<evidence type="ECO:0000259" key="11">
    <source>
        <dbReference type="PROSITE" id="PS50011"/>
    </source>
</evidence>
<keyword evidence="13" id="KW-1185">Reference proteome</keyword>
<evidence type="ECO:0000256" key="4">
    <source>
        <dbReference type="ARBA" id="ARBA00022741"/>
    </source>
</evidence>
<feature type="cross-link" description="Glycyl lysine isopeptide (Lys-Gly) (interchain with G-Cter in SUMO2)" evidence="9">
    <location>
        <position position="306"/>
    </location>
</feature>
<dbReference type="InterPro" id="IPR030616">
    <property type="entry name" value="Aur-like"/>
</dbReference>
<dbReference type="InterPro" id="IPR000719">
    <property type="entry name" value="Prot_kinase_dom"/>
</dbReference>
<dbReference type="SUPFAM" id="SSF56112">
    <property type="entry name" value="Protein kinase-like (PK-like)"/>
    <property type="match status" value="1"/>
</dbReference>
<comment type="similarity">
    <text evidence="1">Belongs to the protein kinase superfamily. CAMK Ser/Thr protein kinase family. CHEK2 subfamily.</text>
</comment>
<dbReference type="SUPFAM" id="SSF49879">
    <property type="entry name" value="SMAD/FHA domain"/>
    <property type="match status" value="1"/>
</dbReference>
<dbReference type="CDD" id="cd00060">
    <property type="entry name" value="FHA"/>
    <property type="match status" value="1"/>
</dbReference>
<gene>
    <name evidence="12" type="primary">CAMK1</name>
    <name evidence="12" type="ORF">A0H81_02506</name>
</gene>
<dbReference type="AlphaFoldDB" id="A0A1C7MNV3"/>
<feature type="binding site" evidence="8 10">
    <location>
        <position position="207"/>
    </location>
    <ligand>
        <name>ATP</name>
        <dbReference type="ChEBI" id="CHEBI:30616"/>
    </ligand>
</feature>
<dbReference type="InterPro" id="IPR017441">
    <property type="entry name" value="Protein_kinase_ATP_BS"/>
</dbReference>
<dbReference type="GO" id="GO:0005524">
    <property type="term" value="F:ATP binding"/>
    <property type="evidence" value="ECO:0007669"/>
    <property type="project" value="UniProtKB-UniRule"/>
</dbReference>
<evidence type="ECO:0000256" key="2">
    <source>
        <dbReference type="ARBA" id="ARBA00022527"/>
    </source>
</evidence>
<reference evidence="12 13" key="1">
    <citation type="submission" date="2016-03" db="EMBL/GenBank/DDBJ databases">
        <title>Whole genome sequencing of Grifola frondosa 9006-11.</title>
        <authorList>
            <person name="Min B."/>
            <person name="Park H."/>
            <person name="Kim J.-G."/>
            <person name="Cho H."/>
            <person name="Oh Y.-L."/>
            <person name="Kong W.-S."/>
            <person name="Choi I.-G."/>
        </authorList>
    </citation>
    <scope>NUCLEOTIDE SEQUENCE [LARGE SCALE GENOMIC DNA]</scope>
    <source>
        <strain evidence="12 13">9006-11</strain>
    </source>
</reference>
<dbReference type="STRING" id="5627.A0A1C7MNV3"/>
<keyword evidence="4 8" id="KW-0547">Nucleotide-binding</keyword>
<dbReference type="PROSITE" id="PS50011">
    <property type="entry name" value="PROTEIN_KINASE_DOM"/>
    <property type="match status" value="1"/>
</dbReference>
<dbReference type="OrthoDB" id="10252171at2759"/>
<dbReference type="EMBL" id="LUGG01000002">
    <property type="protein sequence ID" value="OBZ78096.1"/>
    <property type="molecule type" value="Genomic_DNA"/>
</dbReference>
<comment type="caution">
    <text evidence="12">The sequence shown here is derived from an EMBL/GenBank/DDBJ whole genome shotgun (WGS) entry which is preliminary data.</text>
</comment>
<evidence type="ECO:0000256" key="10">
    <source>
        <dbReference type="PROSITE-ProRule" id="PRU10141"/>
    </source>
</evidence>
<dbReference type="SMART" id="SM00220">
    <property type="entry name" value="S_TKc"/>
    <property type="match status" value="1"/>
</dbReference>
<evidence type="ECO:0000256" key="3">
    <source>
        <dbReference type="ARBA" id="ARBA00022679"/>
    </source>
</evidence>
<keyword evidence="2" id="KW-0723">Serine/threonine-protein kinase</keyword>
<dbReference type="Gene3D" id="2.60.200.20">
    <property type="match status" value="1"/>
</dbReference>
<feature type="binding site" evidence="8">
    <location>
        <begin position="308"/>
        <end position="309"/>
    </location>
    <ligand>
        <name>ATP</name>
        <dbReference type="ChEBI" id="CHEBI:30616"/>
    </ligand>
</feature>
<dbReference type="Pfam" id="PF00069">
    <property type="entry name" value="Pkinase"/>
    <property type="match status" value="1"/>
</dbReference>
<evidence type="ECO:0000256" key="6">
    <source>
        <dbReference type="ARBA" id="ARBA00022840"/>
    </source>
</evidence>
<sequence length="983" mass="110716">MISTLDEYNEVTSRLSAEHSAGPQVLSPFFLLVSGSPTSSSASLSMHQDEGDSDNRLWGFLTPLDRARLKRMDFKLDKRAYTIGRYRGHDFRLPWSTICKTHCVVEWDGIKSPSLSQYQLTRPEPPLQLNGKLIGKKKCALLRDGDEISFLPCCEAQYRYVYRQLTPGQHVVTLDLVYKLGKEIGRGAYATVFKATHRTERRSYAIKVIRRDGLREFMTTDGASIYEREIAALETLFHPNICYMKEVFYTRGNISFVMEFIAGGDLWKYMGKCGRMKEPEAQRIAFQLFDAVSYIHAHGIAHRDLKPENVLMTADNPPIVKLADFGLSKVIEGPSLLQTMCGTPLYVAPEVVNQQKHEGYNLVVDCWSLGIIVFEMLMDHSAFSGEEGMYFGTWINGRKVQWDIMRRSGIARAAQSLIRHLLEVDPRKRLTASCVRKHRWLADQARVHGIRQYAGGLDFIRLQVDFARKCFMASADYLARNYLNRLTMRLNAFSISDIPESATWGIGDNFQILCFNGEPVTIVVTGEVLDSMLDVEDVRPMIEVKPIFEGDLKAACTLQGRFSEPQTSLQWPTVEITRQDPVPTRFRDIFDDSRLLSHNLFACRMSADDVQDGDIVTVECFLTGSENDEIHIGVRGSIYCLDYDVTTACLAVGIGQEVHITHEQKEHEYSGDMKIPAPPILRHVASDVDQRLRAVAVHFHKNGTNLIVSYLIHGIVCWSIATRSRLWTIVPPIDTPQIGSSALSPDGRNIIVYNLVDGVHSYVVGSFKKQMPRHQYKFDVIPRSNHALKVAYLHAGRALVCGTTTGNICIWNTASKEYFQLLGHNDDTILAIDASILRGDFSYVVTASAGKGKGTYVKIWRSKIAYVHRDDDLGDVVVGALNAVSQDNARRGVVIVLTAAAFVGVACGTYAIGTTVSWSTGVRLLVRLLRRLWFTSKFLGSELLIIAVRIKHGMVDVHGHVRDWILERIRLELRQFLQIPELQ</sequence>
<dbReference type="InterPro" id="IPR008271">
    <property type="entry name" value="Ser/Thr_kinase_AS"/>
</dbReference>
<proteinExistence type="inferred from homology"/>
<accession>A0A1C7MNV3</accession>